<keyword evidence="1" id="KW-1133">Transmembrane helix</keyword>
<proteinExistence type="predicted"/>
<reference evidence="2" key="1">
    <citation type="submission" date="2016-10" db="EMBL/GenBank/DDBJ databases">
        <authorList>
            <person name="de Groot N.N."/>
        </authorList>
    </citation>
    <scope>NUCLEOTIDE SEQUENCE</scope>
</reference>
<name>A0A1W1DBB0_9ZZZZ</name>
<dbReference type="AlphaFoldDB" id="A0A1W1DBB0"/>
<sequence length="39" mass="4441">MVSAISWVIQGLKNQDNSLVLLNTVFVCVNMLGLYHWFS</sequence>
<evidence type="ECO:0000313" key="2">
    <source>
        <dbReference type="EMBL" id="SFV77716.1"/>
    </source>
</evidence>
<keyword evidence="1" id="KW-0812">Transmembrane</keyword>
<organism evidence="2">
    <name type="scientific">hydrothermal vent metagenome</name>
    <dbReference type="NCBI Taxonomy" id="652676"/>
    <lineage>
        <taxon>unclassified sequences</taxon>
        <taxon>metagenomes</taxon>
        <taxon>ecological metagenomes</taxon>
    </lineage>
</organism>
<gene>
    <name evidence="2" type="ORF">MNB_SUP05-4-876</name>
</gene>
<protein>
    <submittedName>
        <fullName evidence="2">Uncharacterized protein</fullName>
    </submittedName>
</protein>
<evidence type="ECO:0000256" key="1">
    <source>
        <dbReference type="SAM" id="Phobius"/>
    </source>
</evidence>
<dbReference type="EMBL" id="FPHR01000031">
    <property type="protein sequence ID" value="SFV77716.1"/>
    <property type="molecule type" value="Genomic_DNA"/>
</dbReference>
<feature type="transmembrane region" description="Helical" evidence="1">
    <location>
        <begin position="20"/>
        <end position="38"/>
    </location>
</feature>
<keyword evidence="1" id="KW-0472">Membrane</keyword>
<accession>A0A1W1DBB0</accession>